<dbReference type="InterPro" id="IPR039421">
    <property type="entry name" value="Type_1_exporter"/>
</dbReference>
<dbReference type="PROSITE" id="PS50929">
    <property type="entry name" value="ABC_TM1F"/>
    <property type="match status" value="1"/>
</dbReference>
<reference evidence="12 13" key="1">
    <citation type="journal article" date="2017" name="Int. J. Syst. Evol. Microbiol.">
        <title>Mycoplasma tullyi sp. nov., isolated from penguins of the genus Spheniscus.</title>
        <authorList>
            <person name="Yavari C.A."/>
            <person name="Ramirez A.S."/>
            <person name="Nicholas R.A.J."/>
            <person name="Radford A.D."/>
            <person name="Darby A.C."/>
            <person name="Bradbury J.M."/>
        </authorList>
    </citation>
    <scope>NUCLEOTIDE SEQUENCE [LARGE SCALE GENOMIC DNA]</scope>
    <source>
        <strain evidence="12 13">56A97T</strain>
    </source>
</reference>
<dbReference type="InterPro" id="IPR003593">
    <property type="entry name" value="AAA+_ATPase"/>
</dbReference>
<dbReference type="FunFam" id="3.40.50.300:FF:000287">
    <property type="entry name" value="Multidrug ABC transporter ATP-binding protein"/>
    <property type="match status" value="1"/>
</dbReference>
<keyword evidence="13" id="KW-1185">Reference proteome</keyword>
<feature type="domain" description="ABC transmembrane type-1" evidence="11">
    <location>
        <begin position="31"/>
        <end position="331"/>
    </location>
</feature>
<dbReference type="Gene3D" id="3.40.50.300">
    <property type="entry name" value="P-loop containing nucleotide triphosphate hydrolases"/>
    <property type="match status" value="1"/>
</dbReference>
<dbReference type="RefSeq" id="WP_182078813.1">
    <property type="nucleotide sequence ID" value="NZ_CP059674.1"/>
</dbReference>
<comment type="subcellular location">
    <subcellularLocation>
        <location evidence="1">Cell membrane</location>
        <topology evidence="1">Multi-pass membrane protein</topology>
    </subcellularLocation>
</comment>
<evidence type="ECO:0000313" key="13">
    <source>
        <dbReference type="Proteomes" id="UP000514704"/>
    </source>
</evidence>
<keyword evidence="7 9" id="KW-1133">Transmembrane helix</keyword>
<dbReference type="Pfam" id="PF00005">
    <property type="entry name" value="ABC_tran"/>
    <property type="match status" value="1"/>
</dbReference>
<dbReference type="Gene3D" id="1.20.1560.10">
    <property type="entry name" value="ABC transporter type 1, transmembrane domain"/>
    <property type="match status" value="1"/>
</dbReference>
<dbReference type="SUPFAM" id="SSF90123">
    <property type="entry name" value="ABC transporter transmembrane region"/>
    <property type="match status" value="1"/>
</dbReference>
<name>A0A7D7XWN1_9MOLU</name>
<dbReference type="InterPro" id="IPR036640">
    <property type="entry name" value="ABC1_TM_sf"/>
</dbReference>
<evidence type="ECO:0000256" key="7">
    <source>
        <dbReference type="ARBA" id="ARBA00022989"/>
    </source>
</evidence>
<dbReference type="GO" id="GO:0005886">
    <property type="term" value="C:plasma membrane"/>
    <property type="evidence" value="ECO:0007669"/>
    <property type="project" value="UniProtKB-SubCell"/>
</dbReference>
<dbReference type="InterPro" id="IPR011527">
    <property type="entry name" value="ABC1_TM_dom"/>
</dbReference>
<evidence type="ECO:0000256" key="1">
    <source>
        <dbReference type="ARBA" id="ARBA00004651"/>
    </source>
</evidence>
<gene>
    <name evidence="12" type="ORF">H3143_00020</name>
</gene>
<evidence type="ECO:0000259" key="10">
    <source>
        <dbReference type="PROSITE" id="PS50893"/>
    </source>
</evidence>
<dbReference type="PROSITE" id="PS50893">
    <property type="entry name" value="ABC_TRANSPORTER_2"/>
    <property type="match status" value="1"/>
</dbReference>
<accession>A0A7D7XWN1</accession>
<feature type="domain" description="ABC transporter" evidence="10">
    <location>
        <begin position="392"/>
        <end position="626"/>
    </location>
</feature>
<feature type="transmembrane region" description="Helical" evidence="9">
    <location>
        <begin position="30"/>
        <end position="51"/>
    </location>
</feature>
<dbReference type="PANTHER" id="PTHR24221:SF499">
    <property type="entry name" value="FATTY ACID ABC TRANSPORTER ATP-BINDING_PERMEASE PROTEIN"/>
    <property type="match status" value="1"/>
</dbReference>
<dbReference type="Pfam" id="PF00664">
    <property type="entry name" value="ABC_membrane"/>
    <property type="match status" value="1"/>
</dbReference>
<dbReference type="InterPro" id="IPR003439">
    <property type="entry name" value="ABC_transporter-like_ATP-bd"/>
</dbReference>
<evidence type="ECO:0000256" key="9">
    <source>
        <dbReference type="SAM" id="Phobius"/>
    </source>
</evidence>
<dbReference type="PROSITE" id="PS00211">
    <property type="entry name" value="ABC_TRANSPORTER_1"/>
    <property type="match status" value="1"/>
</dbReference>
<sequence>MSTKDPNKTLKNKYFNELIKFIWKNNKWQLLIAFFFIIISSVTLIVVNNFIKDLIDDYITPLLREKATNQPLDFSGLMKYLAIIGSVFISGVISNIIYGQIMAKATHATLFKLRNNMYVHMQGLPIKYFDTTKHGDIMSYYTNDVDTVRNLIVQIIPQTFQSIVQIVVIFGFMLEISVVLTLITVVLLFPMLIFFGVFGKKTRVNFVANQKEIANLNGVIQEYIETQMISNLFNYSDQVIDKFNKANDKQAAIMKKANILASIVFPVMYNYSNVMYIVVAIISVFLFDTYENKPLLGQQITLGVIVSFVALVRAFVGPLANISQNVNFFARSKAGAERIYTMLDENLEKNEGKIILDYIEKDENGNWKVANKWTKQIGWVINGEIKPFQGKVEFKNVNFSYDGKKQVLKNINISSSPGEKIALIGKTGSGKTTIANLISRFYNVSDGEIYFDDIPISSVDINSIRKAVGIVLQSTELFSGSIRDNIAYGNKEAKLEDIIEAAKLANAHDFIMTLPNEYDTYITNNGEGLSQGQKQLLTIARVSLMNPAIMVLDEATSNIDSRTEKVIKESMDKLMQNRTTFAIAHRLSTIKNSNQILVIQEGEIVERGDHAELMAKKGLYESFYHSSFNEEMN</sequence>
<dbReference type="InterPro" id="IPR027417">
    <property type="entry name" value="P-loop_NTPase"/>
</dbReference>
<evidence type="ECO:0000256" key="2">
    <source>
        <dbReference type="ARBA" id="ARBA00005417"/>
    </source>
</evidence>
<keyword evidence="8 9" id="KW-0472">Membrane</keyword>
<evidence type="ECO:0000256" key="5">
    <source>
        <dbReference type="ARBA" id="ARBA00022741"/>
    </source>
</evidence>
<evidence type="ECO:0000259" key="11">
    <source>
        <dbReference type="PROSITE" id="PS50929"/>
    </source>
</evidence>
<evidence type="ECO:0000256" key="6">
    <source>
        <dbReference type="ARBA" id="ARBA00022840"/>
    </source>
</evidence>
<dbReference type="KEGG" id="mtuy:H3143_00020"/>
<dbReference type="GO" id="GO:0140359">
    <property type="term" value="F:ABC-type transporter activity"/>
    <property type="evidence" value="ECO:0007669"/>
    <property type="project" value="InterPro"/>
</dbReference>
<feature type="transmembrane region" description="Helical" evidence="9">
    <location>
        <begin position="151"/>
        <end position="172"/>
    </location>
</feature>
<dbReference type="CDD" id="cd18547">
    <property type="entry name" value="ABC_6TM_Tm288_like"/>
    <property type="match status" value="1"/>
</dbReference>
<dbReference type="Proteomes" id="UP000514704">
    <property type="component" value="Chromosome"/>
</dbReference>
<feature type="transmembrane region" description="Helical" evidence="9">
    <location>
        <begin position="259"/>
        <end position="287"/>
    </location>
</feature>
<evidence type="ECO:0000313" key="12">
    <source>
        <dbReference type="EMBL" id="QMT98533.1"/>
    </source>
</evidence>
<dbReference type="SUPFAM" id="SSF52540">
    <property type="entry name" value="P-loop containing nucleoside triphosphate hydrolases"/>
    <property type="match status" value="1"/>
</dbReference>
<organism evidence="12 13">
    <name type="scientific">Mycoplasma tullyi</name>
    <dbReference type="NCBI Taxonomy" id="1612150"/>
    <lineage>
        <taxon>Bacteria</taxon>
        <taxon>Bacillati</taxon>
        <taxon>Mycoplasmatota</taxon>
        <taxon>Mollicutes</taxon>
        <taxon>Mycoplasmataceae</taxon>
        <taxon>Mycoplasma</taxon>
    </lineage>
</organism>
<evidence type="ECO:0000256" key="4">
    <source>
        <dbReference type="ARBA" id="ARBA00022692"/>
    </source>
</evidence>
<evidence type="ECO:0000256" key="8">
    <source>
        <dbReference type="ARBA" id="ARBA00023136"/>
    </source>
</evidence>
<dbReference type="InterPro" id="IPR017871">
    <property type="entry name" value="ABC_transporter-like_CS"/>
</dbReference>
<comment type="similarity">
    <text evidence="2">Belongs to the ABC transporter superfamily.</text>
</comment>
<dbReference type="GO" id="GO:0005524">
    <property type="term" value="F:ATP binding"/>
    <property type="evidence" value="ECO:0007669"/>
    <property type="project" value="UniProtKB-KW"/>
</dbReference>
<dbReference type="EMBL" id="CP059674">
    <property type="protein sequence ID" value="QMT98533.1"/>
    <property type="molecule type" value="Genomic_DNA"/>
</dbReference>
<protein>
    <submittedName>
        <fullName evidence="12">ABC transporter ATP-binding protein</fullName>
    </submittedName>
</protein>
<dbReference type="AlphaFoldDB" id="A0A7D7XWN1"/>
<feature type="transmembrane region" description="Helical" evidence="9">
    <location>
        <begin position="178"/>
        <end position="198"/>
    </location>
</feature>
<keyword evidence="3" id="KW-0813">Transport</keyword>
<dbReference type="SMART" id="SM00382">
    <property type="entry name" value="AAA"/>
    <property type="match status" value="1"/>
</dbReference>
<dbReference type="CDD" id="cd03254">
    <property type="entry name" value="ABCC_Glucan_exporter_like"/>
    <property type="match status" value="1"/>
</dbReference>
<feature type="transmembrane region" description="Helical" evidence="9">
    <location>
        <begin position="80"/>
        <end position="98"/>
    </location>
</feature>
<proteinExistence type="inferred from homology"/>
<dbReference type="PANTHER" id="PTHR24221">
    <property type="entry name" value="ATP-BINDING CASSETTE SUB-FAMILY B"/>
    <property type="match status" value="1"/>
</dbReference>
<dbReference type="GO" id="GO:0016887">
    <property type="term" value="F:ATP hydrolysis activity"/>
    <property type="evidence" value="ECO:0007669"/>
    <property type="project" value="InterPro"/>
</dbReference>
<keyword evidence="6 12" id="KW-0067">ATP-binding</keyword>
<keyword evidence="5" id="KW-0547">Nucleotide-binding</keyword>
<keyword evidence="4 9" id="KW-0812">Transmembrane</keyword>
<feature type="transmembrane region" description="Helical" evidence="9">
    <location>
        <begin position="299"/>
        <end position="322"/>
    </location>
</feature>
<evidence type="ECO:0000256" key="3">
    <source>
        <dbReference type="ARBA" id="ARBA00022448"/>
    </source>
</evidence>